<sequence length="133" mass="14750">MPPSLSQIPRRSRAYSRKANVASADTAEQPTSNKTVVLHQPLPSAEYNAPKINFNGVQLKNAEIFASLGSTLSPNTRIDDQVAQRISKANQAFGRLQASVWNRHGIHLNTKLKVYKAIVLMTLLYGAETWTVY</sequence>
<dbReference type="OrthoDB" id="425014at2759"/>
<proteinExistence type="predicted"/>
<feature type="compositionally biased region" description="Polar residues" evidence="1">
    <location>
        <begin position="26"/>
        <end position="35"/>
    </location>
</feature>
<protein>
    <submittedName>
        <fullName evidence="2 4">Uncharacterized protein</fullName>
    </submittedName>
</protein>
<dbReference type="AlphaFoldDB" id="A0A183TME5"/>
<accession>A0A183TME5</accession>
<reference evidence="4" key="1">
    <citation type="submission" date="2016-06" db="UniProtKB">
        <authorList>
            <consortium name="WormBaseParasite"/>
        </authorList>
    </citation>
    <scope>IDENTIFICATION</scope>
</reference>
<evidence type="ECO:0000256" key="1">
    <source>
        <dbReference type="SAM" id="MobiDB-lite"/>
    </source>
</evidence>
<organism evidence="4">
    <name type="scientific">Schistocephalus solidus</name>
    <name type="common">Tapeworm</name>
    <dbReference type="NCBI Taxonomy" id="70667"/>
    <lineage>
        <taxon>Eukaryota</taxon>
        <taxon>Metazoa</taxon>
        <taxon>Spiralia</taxon>
        <taxon>Lophotrochozoa</taxon>
        <taxon>Platyhelminthes</taxon>
        <taxon>Cestoda</taxon>
        <taxon>Eucestoda</taxon>
        <taxon>Diphyllobothriidea</taxon>
        <taxon>Diphyllobothriidae</taxon>
        <taxon>Schistocephalus</taxon>
    </lineage>
</organism>
<dbReference type="PANTHER" id="PTHR47027">
    <property type="entry name" value="REVERSE TRANSCRIPTASE DOMAIN-CONTAINING PROTEIN"/>
    <property type="match status" value="1"/>
</dbReference>
<dbReference type="WBParaSite" id="SSLN_0001831301-mRNA-1">
    <property type="protein sequence ID" value="SSLN_0001831301-mRNA-1"/>
    <property type="gene ID" value="SSLN_0001831301"/>
</dbReference>
<evidence type="ECO:0000313" key="2">
    <source>
        <dbReference type="EMBL" id="VDM04029.1"/>
    </source>
</evidence>
<reference evidence="2 3" key="2">
    <citation type="submission" date="2018-11" db="EMBL/GenBank/DDBJ databases">
        <authorList>
            <consortium name="Pathogen Informatics"/>
        </authorList>
    </citation>
    <scope>NUCLEOTIDE SEQUENCE [LARGE SCALE GENOMIC DNA]</scope>
    <source>
        <strain evidence="2 3">NST_G2</strain>
    </source>
</reference>
<dbReference type="PANTHER" id="PTHR47027:SF26">
    <property type="entry name" value="REVERSE TRANSCRIPTASE DOMAIN-CONTAINING PROTEIN"/>
    <property type="match status" value="1"/>
</dbReference>
<name>A0A183TME5_SCHSO</name>
<dbReference type="EMBL" id="UYSU01042859">
    <property type="protein sequence ID" value="VDM04029.1"/>
    <property type="molecule type" value="Genomic_DNA"/>
</dbReference>
<evidence type="ECO:0000313" key="4">
    <source>
        <dbReference type="WBParaSite" id="SSLN_0001831301-mRNA-1"/>
    </source>
</evidence>
<evidence type="ECO:0000313" key="3">
    <source>
        <dbReference type="Proteomes" id="UP000275846"/>
    </source>
</evidence>
<feature type="region of interest" description="Disordered" evidence="1">
    <location>
        <begin position="1"/>
        <end position="36"/>
    </location>
</feature>
<keyword evidence="3" id="KW-1185">Reference proteome</keyword>
<gene>
    <name evidence="2" type="ORF">SSLN_LOCUS17643</name>
</gene>
<dbReference type="Proteomes" id="UP000275846">
    <property type="component" value="Unassembled WGS sequence"/>
</dbReference>